<evidence type="ECO:0000313" key="13">
    <source>
        <dbReference type="Proteomes" id="UP001140172"/>
    </source>
</evidence>
<feature type="repeat" description="WD" evidence="9">
    <location>
        <begin position="788"/>
        <end position="829"/>
    </location>
</feature>
<feature type="repeat" description="WD" evidence="9">
    <location>
        <begin position="835"/>
        <end position="876"/>
    </location>
</feature>
<feature type="compositionally biased region" description="Basic and acidic residues" evidence="10">
    <location>
        <begin position="87"/>
        <end position="103"/>
    </location>
</feature>
<dbReference type="InterPro" id="IPR036322">
    <property type="entry name" value="WD40_repeat_dom_sf"/>
</dbReference>
<evidence type="ECO:0000256" key="3">
    <source>
        <dbReference type="ARBA" id="ARBA00022574"/>
    </source>
</evidence>
<dbReference type="CDD" id="cd00200">
    <property type="entry name" value="WD40"/>
    <property type="match status" value="1"/>
</dbReference>
<gene>
    <name evidence="12" type="primary">TUP1</name>
    <name evidence="12" type="ORF">GGI15_001866</name>
</gene>
<dbReference type="Gene3D" id="2.130.10.10">
    <property type="entry name" value="YVTN repeat-like/Quinoprotein amine dehydrogenase"/>
    <property type="match status" value="1"/>
</dbReference>
<dbReference type="EMBL" id="JANBUM010000084">
    <property type="protein sequence ID" value="KAJ2785593.1"/>
    <property type="molecule type" value="Genomic_DNA"/>
</dbReference>
<dbReference type="PRINTS" id="PR00320">
    <property type="entry name" value="GPROTEINBRPT"/>
</dbReference>
<keyword evidence="5" id="KW-0805">Transcription regulation</keyword>
<name>A0A9W8HI76_9FUNG</name>
<sequence>MSEHRGTSSANLDGSQSTGRVNTIIRKLSRKVTPPRLLSLRSRRGLPESGSLDLELVPTDDIGSSANIDAQTASSIDDKPAPTPASVERHRGSVREDSLRKREKIAELRRKRLNPDRDGGIDGATPSRAGTQLAALFRTPPRESIATSSLLAAMSPTGISGTSAMPMSGRQGYGQWLNFITPAEDSFFNSPELNLLLRNVEPDPIAETPAEAAAVAAATAIIPPSGAPATPPADNAISEPFVQSPLTVNQQARTMRRANSHSGQGLGINAGANINYGESDFMINIPSTSLSPVVPLGARNLLRPGLARRRSRTIMQIPSATPDGNGKGAVSKAQQRQQQSSRSRHTTAATAHDDADTSSDEEDLEEILRQLEEERAINKKLLYDLARQADTLNTMVPSAPLSSRVTELLEALRTEYDSLNQEASNMRLFKDEYEQRISSQINEIQLVQQNLFELERAHHKIKQQYEEEILRLRRELEARGGPPAPSGPFLQQQQPQQQQQQPPLGGPQGQPPMSMNQPHGSGMPPGPGGMYGGMPPSSAAHGGPNGAAMAPGQPLIGGESHPGAYMGPPGGYGPGGSVPMNAHGQPVTPQQQASGINKERKPSVMASGQGQQPQPQQQQQQQQQQQPGQGGGQMVSRQTPTQQSRNVSIMPSKNVVPSSQLADMDPDSVPANLKREGTDWFVIFNPKVPRLLNIDNVHTLDHTSVVCCVKFSNDGKYLATGCNRTTQIWNVATGNKECVLADENAPKNGDLYIRAVCFSPDGKYLVTGAEDKQIRIWDVQKRMIKHVLSGHDQDIYSLDFSPDGNMILSGSGDRTVRLWNLESGKEVYKFTIDDMGPKDAGVTSVAFSPNGKLVAAASLDKMIRLWDVSTANPLQRIDGHKDSVYAVAFSPDGQSLLSGSLDKTLRIWDLGRYGPNGRPSEIVTCRSTLAGHKDFVLSVAYSPDGNWIVSGSKDRGVQFWDPRTSQTQCMLQGHKNSVISVALSPTQTVFATGSGDCRARIWSYENYHAPM</sequence>
<evidence type="ECO:0000256" key="6">
    <source>
        <dbReference type="ARBA" id="ARBA00023163"/>
    </source>
</evidence>
<organism evidence="12 13">
    <name type="scientific">Coemansia interrupta</name>
    <dbReference type="NCBI Taxonomy" id="1126814"/>
    <lineage>
        <taxon>Eukaryota</taxon>
        <taxon>Fungi</taxon>
        <taxon>Fungi incertae sedis</taxon>
        <taxon>Zoopagomycota</taxon>
        <taxon>Kickxellomycotina</taxon>
        <taxon>Kickxellomycetes</taxon>
        <taxon>Kickxellales</taxon>
        <taxon>Kickxellaceae</taxon>
        <taxon>Coemansia</taxon>
    </lineage>
</organism>
<comment type="similarity">
    <text evidence="8">Belongs to the WD repeat TUP1 family.</text>
</comment>
<dbReference type="InterPro" id="IPR015943">
    <property type="entry name" value="WD40/YVTN_repeat-like_dom_sf"/>
</dbReference>
<dbReference type="PROSITE" id="PS50082">
    <property type="entry name" value="WD_REPEATS_2"/>
    <property type="match status" value="6"/>
</dbReference>
<dbReference type="Proteomes" id="UP001140172">
    <property type="component" value="Unassembled WGS sequence"/>
</dbReference>
<dbReference type="SMART" id="SM00320">
    <property type="entry name" value="WD40"/>
    <property type="match status" value="7"/>
</dbReference>
<feature type="compositionally biased region" description="Polar residues" evidence="10">
    <location>
        <begin position="62"/>
        <end position="75"/>
    </location>
</feature>
<dbReference type="AlphaFoldDB" id="A0A9W8HI76"/>
<evidence type="ECO:0000256" key="9">
    <source>
        <dbReference type="PROSITE-ProRule" id="PRU00221"/>
    </source>
</evidence>
<feature type="compositionally biased region" description="Polar residues" evidence="10">
    <location>
        <begin position="7"/>
        <end position="21"/>
    </location>
</feature>
<dbReference type="InterPro" id="IPR001680">
    <property type="entry name" value="WD40_rpt"/>
</dbReference>
<dbReference type="PROSITE" id="PS50294">
    <property type="entry name" value="WD_REPEATS_REGION"/>
    <property type="match status" value="6"/>
</dbReference>
<keyword evidence="7" id="KW-0539">Nucleus</keyword>
<keyword evidence="4" id="KW-0677">Repeat</keyword>
<reference evidence="12" key="1">
    <citation type="submission" date="2022-07" db="EMBL/GenBank/DDBJ databases">
        <title>Phylogenomic reconstructions and comparative analyses of Kickxellomycotina fungi.</title>
        <authorList>
            <person name="Reynolds N.K."/>
            <person name="Stajich J.E."/>
            <person name="Barry K."/>
            <person name="Grigoriev I.V."/>
            <person name="Crous P."/>
            <person name="Smith M.E."/>
        </authorList>
    </citation>
    <scope>NUCLEOTIDE SEQUENCE</scope>
    <source>
        <strain evidence="12">BCRC 34489</strain>
    </source>
</reference>
<evidence type="ECO:0000256" key="8">
    <source>
        <dbReference type="ARBA" id="ARBA00060760"/>
    </source>
</evidence>
<keyword evidence="6" id="KW-0804">Transcription</keyword>
<feature type="compositionally biased region" description="Low complexity" evidence="10">
    <location>
        <begin position="334"/>
        <end position="350"/>
    </location>
</feature>
<feature type="region of interest" description="Disordered" evidence="10">
    <location>
        <begin position="108"/>
        <end position="127"/>
    </location>
</feature>
<feature type="compositionally biased region" description="Polar residues" evidence="10">
    <location>
        <begin position="635"/>
        <end position="661"/>
    </location>
</feature>
<dbReference type="GO" id="GO:0005634">
    <property type="term" value="C:nucleus"/>
    <property type="evidence" value="ECO:0007669"/>
    <property type="project" value="UniProtKB-SubCell"/>
</dbReference>
<dbReference type="Gene3D" id="1.20.5.340">
    <property type="match status" value="1"/>
</dbReference>
<feature type="region of interest" description="Disordered" evidence="10">
    <location>
        <begin position="307"/>
        <end position="363"/>
    </location>
</feature>
<dbReference type="GO" id="GO:1990234">
    <property type="term" value="C:transferase complex"/>
    <property type="evidence" value="ECO:0007669"/>
    <property type="project" value="UniProtKB-ARBA"/>
</dbReference>
<dbReference type="Pfam" id="PF00400">
    <property type="entry name" value="WD40"/>
    <property type="match status" value="7"/>
</dbReference>
<evidence type="ECO:0000256" key="5">
    <source>
        <dbReference type="ARBA" id="ARBA00023015"/>
    </source>
</evidence>
<evidence type="ECO:0000256" key="1">
    <source>
        <dbReference type="ARBA" id="ARBA00004123"/>
    </source>
</evidence>
<feature type="repeat" description="WD" evidence="9">
    <location>
        <begin position="877"/>
        <end position="910"/>
    </location>
</feature>
<evidence type="ECO:0000256" key="10">
    <source>
        <dbReference type="SAM" id="MobiDB-lite"/>
    </source>
</evidence>
<dbReference type="Pfam" id="PF08581">
    <property type="entry name" value="Tup_N"/>
    <property type="match status" value="1"/>
</dbReference>
<feature type="region of interest" description="Disordered" evidence="10">
    <location>
        <begin position="1"/>
        <end position="103"/>
    </location>
</feature>
<dbReference type="InterPro" id="IPR019775">
    <property type="entry name" value="WD40_repeat_CS"/>
</dbReference>
<evidence type="ECO:0000313" key="12">
    <source>
        <dbReference type="EMBL" id="KAJ2785593.1"/>
    </source>
</evidence>
<evidence type="ECO:0000256" key="4">
    <source>
        <dbReference type="ARBA" id="ARBA00022737"/>
    </source>
</evidence>
<dbReference type="PANTHER" id="PTHR22847">
    <property type="entry name" value="WD40 REPEAT PROTEIN"/>
    <property type="match status" value="1"/>
</dbReference>
<feature type="region of interest" description="Disordered" evidence="10">
    <location>
        <begin position="478"/>
        <end position="666"/>
    </location>
</feature>
<accession>A0A9W8HI76</accession>
<keyword evidence="2" id="KW-0678">Repressor</keyword>
<protein>
    <submittedName>
        <fullName evidence="12">General transcription repressor</fullName>
    </submittedName>
</protein>
<feature type="repeat" description="WD" evidence="9">
    <location>
        <begin position="971"/>
        <end position="1011"/>
    </location>
</feature>
<feature type="repeat" description="WD" evidence="9">
    <location>
        <begin position="929"/>
        <end position="970"/>
    </location>
</feature>
<feature type="compositionally biased region" description="Low complexity" evidence="10">
    <location>
        <begin position="608"/>
        <end position="627"/>
    </location>
</feature>
<keyword evidence="13" id="KW-1185">Reference proteome</keyword>
<dbReference type="OrthoDB" id="17410at2759"/>
<dbReference type="InterPro" id="IPR013890">
    <property type="entry name" value="Tscrpt_rep_Tup1_N"/>
</dbReference>
<feature type="repeat" description="WD" evidence="9">
    <location>
        <begin position="753"/>
        <end position="787"/>
    </location>
</feature>
<dbReference type="PROSITE" id="PS00678">
    <property type="entry name" value="WD_REPEATS_1"/>
    <property type="match status" value="4"/>
</dbReference>
<evidence type="ECO:0000256" key="2">
    <source>
        <dbReference type="ARBA" id="ARBA00022491"/>
    </source>
</evidence>
<proteinExistence type="inferred from homology"/>
<dbReference type="PANTHER" id="PTHR22847:SF637">
    <property type="entry name" value="WD REPEAT DOMAIN 5B"/>
    <property type="match status" value="1"/>
</dbReference>
<evidence type="ECO:0000256" key="7">
    <source>
        <dbReference type="ARBA" id="ARBA00023242"/>
    </source>
</evidence>
<dbReference type="InterPro" id="IPR020472">
    <property type="entry name" value="WD40_PAC1"/>
</dbReference>
<feature type="compositionally biased region" description="Basic and acidic residues" evidence="10">
    <location>
        <begin position="108"/>
        <end position="120"/>
    </location>
</feature>
<feature type="domain" description="Transcriptional repressor Tup1 N-terminal" evidence="11">
    <location>
        <begin position="404"/>
        <end position="479"/>
    </location>
</feature>
<comment type="caution">
    <text evidence="12">The sequence shown here is derived from an EMBL/GenBank/DDBJ whole genome shotgun (WGS) entry which is preliminary data.</text>
</comment>
<evidence type="ECO:0000259" key="11">
    <source>
        <dbReference type="Pfam" id="PF08581"/>
    </source>
</evidence>
<dbReference type="FunFam" id="2.130.10.10:FF:000503">
    <property type="entry name" value="Glucose repression regulatory protein TUP1"/>
    <property type="match status" value="1"/>
</dbReference>
<dbReference type="SUPFAM" id="SSF50978">
    <property type="entry name" value="WD40 repeat-like"/>
    <property type="match status" value="1"/>
</dbReference>
<keyword evidence="3 9" id="KW-0853">WD repeat</keyword>
<feature type="compositionally biased region" description="Low complexity" evidence="10">
    <location>
        <begin position="490"/>
        <end position="503"/>
    </location>
</feature>
<comment type="subcellular location">
    <subcellularLocation>
        <location evidence="1">Nucleus</location>
    </subcellularLocation>
</comment>